<comment type="caution">
    <text evidence="3">The sequence shown here is derived from an EMBL/GenBank/DDBJ whole genome shotgun (WGS) entry which is preliminary data.</text>
</comment>
<dbReference type="InterPro" id="IPR017516">
    <property type="entry name" value="AbrB_dup"/>
</dbReference>
<keyword evidence="4" id="KW-1185">Reference proteome</keyword>
<feature type="compositionally biased region" description="Pro residues" evidence="1">
    <location>
        <begin position="7"/>
        <end position="18"/>
    </location>
</feature>
<dbReference type="NCBIfam" id="TIGR03082">
    <property type="entry name" value="Gneg_AbrB_dup"/>
    <property type="match status" value="2"/>
</dbReference>
<feature type="transmembrane region" description="Helical" evidence="2">
    <location>
        <begin position="208"/>
        <end position="234"/>
    </location>
</feature>
<dbReference type="PANTHER" id="PTHR38457:SF1">
    <property type="entry name" value="REGULATOR ABRB-RELATED"/>
    <property type="match status" value="1"/>
</dbReference>
<dbReference type="PANTHER" id="PTHR38457">
    <property type="entry name" value="REGULATOR ABRB-RELATED"/>
    <property type="match status" value="1"/>
</dbReference>
<keyword evidence="2" id="KW-0812">Transmembrane</keyword>
<feature type="transmembrane region" description="Helical" evidence="2">
    <location>
        <begin position="41"/>
        <end position="58"/>
    </location>
</feature>
<feature type="transmembrane region" description="Helical" evidence="2">
    <location>
        <begin position="90"/>
        <end position="112"/>
    </location>
</feature>
<name>A0ABU0BRE5_9HYPH</name>
<feature type="transmembrane region" description="Helical" evidence="2">
    <location>
        <begin position="267"/>
        <end position="284"/>
    </location>
</feature>
<dbReference type="Pfam" id="PF05145">
    <property type="entry name" value="AbrB"/>
    <property type="match status" value="1"/>
</dbReference>
<evidence type="ECO:0000256" key="1">
    <source>
        <dbReference type="SAM" id="MobiDB-lite"/>
    </source>
</evidence>
<feature type="transmembrane region" description="Helical" evidence="2">
    <location>
        <begin position="241"/>
        <end position="261"/>
    </location>
</feature>
<feature type="transmembrane region" description="Helical" evidence="2">
    <location>
        <begin position="119"/>
        <end position="140"/>
    </location>
</feature>
<sequence length="386" mass="40329">MTEPDYPLIPPEKSGPPEPRGEMRSEESKPLRSGMGRWHPAPQWAILLVLSLFLAVLLELVGIPAALLMGPMVAAAVCGINGATIRLPRPLYYCAQALIGTMIAESITPGILGNLLANAPLFLAIIGSVIAMSTLSGYAISRLGILPGTTAIWGSSAGAATTMLVMADAYGADVRLVAFMQYLRVVFVAAAASLVARYWAGIDGAAPAIVWFGPIDPIAFAETLALAAIAGFLGNTLRIPAGIFLFPFLIGSALSMSGLMVIEIPEWLLAISYALLGWNIGLGFTRPIIAHAGRALLPTVLSILVLIGFSGILAFILTRTLGIDPLTAYLATSPGGMDSIAIIAASSNVDIAFVMSLQTTRLLLIMAIGPSLARFVAAKPGAKPKR</sequence>
<feature type="compositionally biased region" description="Basic and acidic residues" evidence="1">
    <location>
        <begin position="19"/>
        <end position="30"/>
    </location>
</feature>
<dbReference type="InterPro" id="IPR007820">
    <property type="entry name" value="AbrB_fam"/>
</dbReference>
<accession>A0ABU0BRE5</accession>
<dbReference type="PIRSF" id="PIRSF038991">
    <property type="entry name" value="Protein_AbrB"/>
    <property type="match status" value="1"/>
</dbReference>
<evidence type="ECO:0000313" key="4">
    <source>
        <dbReference type="Proteomes" id="UP001230207"/>
    </source>
</evidence>
<feature type="transmembrane region" description="Helical" evidence="2">
    <location>
        <begin position="296"/>
        <end position="317"/>
    </location>
</feature>
<organism evidence="3 4">
    <name type="scientific">Pararhizobium capsulatum DSM 1112</name>
    <dbReference type="NCBI Taxonomy" id="1121113"/>
    <lineage>
        <taxon>Bacteria</taxon>
        <taxon>Pseudomonadati</taxon>
        <taxon>Pseudomonadota</taxon>
        <taxon>Alphaproteobacteria</taxon>
        <taxon>Hyphomicrobiales</taxon>
        <taxon>Rhizobiaceae</taxon>
        <taxon>Rhizobium/Agrobacterium group</taxon>
        <taxon>Pararhizobium</taxon>
    </lineage>
</organism>
<evidence type="ECO:0000256" key="2">
    <source>
        <dbReference type="SAM" id="Phobius"/>
    </source>
</evidence>
<proteinExistence type="predicted"/>
<feature type="transmembrane region" description="Helical" evidence="2">
    <location>
        <begin position="182"/>
        <end position="202"/>
    </location>
</feature>
<dbReference type="EMBL" id="JAUSVF010000001">
    <property type="protein sequence ID" value="MDQ0320809.1"/>
    <property type="molecule type" value="Genomic_DNA"/>
</dbReference>
<evidence type="ECO:0000313" key="3">
    <source>
        <dbReference type="EMBL" id="MDQ0320809.1"/>
    </source>
</evidence>
<feature type="region of interest" description="Disordered" evidence="1">
    <location>
        <begin position="1"/>
        <end position="34"/>
    </location>
</feature>
<keyword evidence="2" id="KW-0472">Membrane</keyword>
<gene>
    <name evidence="3" type="ORF">QO002_002947</name>
</gene>
<protein>
    <submittedName>
        <fullName evidence="3">Membrane AbrB-like protein</fullName>
    </submittedName>
</protein>
<feature type="transmembrane region" description="Helical" evidence="2">
    <location>
        <begin position="152"/>
        <end position="170"/>
    </location>
</feature>
<keyword evidence="2" id="KW-1133">Transmembrane helix</keyword>
<reference evidence="3 4" key="1">
    <citation type="submission" date="2023-07" db="EMBL/GenBank/DDBJ databases">
        <title>Genomic Encyclopedia of Type Strains, Phase IV (KMG-IV): sequencing the most valuable type-strain genomes for metagenomic binning, comparative biology and taxonomic classification.</title>
        <authorList>
            <person name="Goeker M."/>
        </authorList>
    </citation>
    <scope>NUCLEOTIDE SEQUENCE [LARGE SCALE GENOMIC DNA]</scope>
    <source>
        <strain evidence="3 4">DSM 1112</strain>
    </source>
</reference>
<dbReference type="Proteomes" id="UP001230207">
    <property type="component" value="Unassembled WGS sequence"/>
</dbReference>